<feature type="domain" description="MADF" evidence="2">
    <location>
        <begin position="31"/>
        <end position="126"/>
    </location>
</feature>
<dbReference type="SMART" id="SM00595">
    <property type="entry name" value="MADF"/>
    <property type="match status" value="1"/>
</dbReference>
<feature type="compositionally biased region" description="Polar residues" evidence="1">
    <location>
        <begin position="133"/>
        <end position="158"/>
    </location>
</feature>
<evidence type="ECO:0000313" key="3">
    <source>
        <dbReference type="EMBL" id="KMQ94522.1"/>
    </source>
</evidence>
<evidence type="ECO:0000313" key="4">
    <source>
        <dbReference type="Proteomes" id="UP000036403"/>
    </source>
</evidence>
<evidence type="ECO:0000256" key="1">
    <source>
        <dbReference type="SAM" id="MobiDB-lite"/>
    </source>
</evidence>
<dbReference type="PaxDb" id="67767-A0A0J7KVK4"/>
<feature type="region of interest" description="Disordered" evidence="1">
    <location>
        <begin position="132"/>
        <end position="175"/>
    </location>
</feature>
<proteinExistence type="predicted"/>
<dbReference type="PANTHER" id="PTHR12243">
    <property type="entry name" value="MADF DOMAIN TRANSCRIPTION FACTOR"/>
    <property type="match status" value="1"/>
</dbReference>
<dbReference type="EMBL" id="LBMM01002654">
    <property type="protein sequence ID" value="KMQ94522.1"/>
    <property type="molecule type" value="Genomic_DNA"/>
</dbReference>
<protein>
    <submittedName>
        <fullName evidence="3">Transcription factor adf-1</fullName>
    </submittedName>
</protein>
<sequence length="337" mass="37024">MVYNLALKHKVESRGRLSLVDITSFADINLRYLGKFKENPVLYDKNHKDYKNQEVKKDAWNVIREATGLSSVEQLESRWNQLRNQFGKKLRERKIKPASGSGGGSAAKKVEWHLMGAMSFLIPYIAHRKGRSSMGNARSATPPMSSSTGNVRSVTPTMSPRAGNVRSTTSPMSSRASSPVSLLLLVPSNHQGVSSNINELIDVIIYPDDISTSIDDSSSIADSVACEGSKDSQKIKSKNSSVKRKKVVPDSDNFAKKKQKNDDAVSGFLEQSTSALSNLAKAVQNSMSESATLKIDEQKHKNPFADTIFVAFDQVPVAQQMDCLIAILNIIKTYQNA</sequence>
<dbReference type="AlphaFoldDB" id="A0A0J7KVK4"/>
<reference evidence="3 4" key="1">
    <citation type="submission" date="2015-04" db="EMBL/GenBank/DDBJ databases">
        <title>Lasius niger genome sequencing.</title>
        <authorList>
            <person name="Konorov E.A."/>
            <person name="Nikitin M.A."/>
            <person name="Kirill M.V."/>
            <person name="Chang P."/>
        </authorList>
    </citation>
    <scope>NUCLEOTIDE SEQUENCE [LARGE SCALE GENOMIC DNA]</scope>
    <source>
        <tissue evidence="3">Whole</tissue>
    </source>
</reference>
<keyword evidence="4" id="KW-1185">Reference proteome</keyword>
<feature type="compositionally biased region" description="Low complexity" evidence="1">
    <location>
        <begin position="166"/>
        <end position="175"/>
    </location>
</feature>
<feature type="compositionally biased region" description="Basic residues" evidence="1">
    <location>
        <begin position="235"/>
        <end position="246"/>
    </location>
</feature>
<dbReference type="GO" id="GO:0006357">
    <property type="term" value="P:regulation of transcription by RNA polymerase II"/>
    <property type="evidence" value="ECO:0007669"/>
    <property type="project" value="TreeGrafter"/>
</dbReference>
<evidence type="ECO:0000259" key="2">
    <source>
        <dbReference type="PROSITE" id="PS51029"/>
    </source>
</evidence>
<organism evidence="3 4">
    <name type="scientific">Lasius niger</name>
    <name type="common">Black garden ant</name>
    <dbReference type="NCBI Taxonomy" id="67767"/>
    <lineage>
        <taxon>Eukaryota</taxon>
        <taxon>Metazoa</taxon>
        <taxon>Ecdysozoa</taxon>
        <taxon>Arthropoda</taxon>
        <taxon>Hexapoda</taxon>
        <taxon>Insecta</taxon>
        <taxon>Pterygota</taxon>
        <taxon>Neoptera</taxon>
        <taxon>Endopterygota</taxon>
        <taxon>Hymenoptera</taxon>
        <taxon>Apocrita</taxon>
        <taxon>Aculeata</taxon>
        <taxon>Formicoidea</taxon>
        <taxon>Formicidae</taxon>
        <taxon>Formicinae</taxon>
        <taxon>Lasius</taxon>
        <taxon>Lasius</taxon>
    </lineage>
</organism>
<dbReference type="PROSITE" id="PS51029">
    <property type="entry name" value="MADF"/>
    <property type="match status" value="1"/>
</dbReference>
<dbReference type="Proteomes" id="UP000036403">
    <property type="component" value="Unassembled WGS sequence"/>
</dbReference>
<dbReference type="STRING" id="67767.A0A0J7KVK4"/>
<dbReference type="PANTHER" id="PTHR12243:SF67">
    <property type="entry name" value="COREPRESSOR OF PANGOLIN, ISOFORM A-RELATED"/>
    <property type="match status" value="1"/>
</dbReference>
<comment type="caution">
    <text evidence="3">The sequence shown here is derived from an EMBL/GenBank/DDBJ whole genome shotgun (WGS) entry which is preliminary data.</text>
</comment>
<gene>
    <name evidence="3" type="ORF">RF55_5321</name>
</gene>
<feature type="region of interest" description="Disordered" evidence="1">
    <location>
        <begin position="225"/>
        <end position="248"/>
    </location>
</feature>
<dbReference type="InterPro" id="IPR006578">
    <property type="entry name" value="MADF-dom"/>
</dbReference>
<dbReference type="Pfam" id="PF10545">
    <property type="entry name" value="MADF_DNA_bdg"/>
    <property type="match status" value="1"/>
</dbReference>
<dbReference type="GO" id="GO:0005634">
    <property type="term" value="C:nucleus"/>
    <property type="evidence" value="ECO:0007669"/>
    <property type="project" value="TreeGrafter"/>
</dbReference>
<dbReference type="InterPro" id="IPR039353">
    <property type="entry name" value="TF_Adf1"/>
</dbReference>
<dbReference type="GO" id="GO:0005667">
    <property type="term" value="C:transcription regulator complex"/>
    <property type="evidence" value="ECO:0007669"/>
    <property type="project" value="TreeGrafter"/>
</dbReference>
<accession>A0A0J7KVK4</accession>
<dbReference type="OrthoDB" id="7552240at2759"/>
<name>A0A0J7KVK4_LASNI</name>